<dbReference type="AlphaFoldDB" id="A0AAD7FB53"/>
<keyword evidence="2" id="KW-1185">Reference proteome</keyword>
<comment type="caution">
    <text evidence="1">The sequence shown here is derived from an EMBL/GenBank/DDBJ whole genome shotgun (WGS) entry which is preliminary data.</text>
</comment>
<evidence type="ECO:0000313" key="2">
    <source>
        <dbReference type="Proteomes" id="UP001221142"/>
    </source>
</evidence>
<dbReference type="Proteomes" id="UP001221142">
    <property type="component" value="Unassembled WGS sequence"/>
</dbReference>
<evidence type="ECO:0008006" key="3">
    <source>
        <dbReference type="Google" id="ProtNLM"/>
    </source>
</evidence>
<protein>
    <recommendedName>
        <fullName evidence="3">F-box domain-containing protein</fullName>
    </recommendedName>
</protein>
<dbReference type="Gene3D" id="3.80.10.10">
    <property type="entry name" value="Ribonuclease Inhibitor"/>
    <property type="match status" value="1"/>
</dbReference>
<accession>A0AAD7FB53</accession>
<organism evidence="1 2">
    <name type="scientific">Roridomyces roridus</name>
    <dbReference type="NCBI Taxonomy" id="1738132"/>
    <lineage>
        <taxon>Eukaryota</taxon>
        <taxon>Fungi</taxon>
        <taxon>Dikarya</taxon>
        <taxon>Basidiomycota</taxon>
        <taxon>Agaricomycotina</taxon>
        <taxon>Agaricomycetes</taxon>
        <taxon>Agaricomycetidae</taxon>
        <taxon>Agaricales</taxon>
        <taxon>Marasmiineae</taxon>
        <taxon>Mycenaceae</taxon>
        <taxon>Roridomyces</taxon>
    </lineage>
</organism>
<name>A0AAD7FB53_9AGAR</name>
<sequence length="423" mass="47131">MPEDIWEWPDEGSEAEIPHLFPNIEYLEWNTKEGRLFPQYRLFVGPRLTTLNLGVCQSVVHLSLLPGLATQCPRLQEVTIECSEFDLTPQRHAFSFITRLWKELRHLEVACLDGSSLDHLSSLPSLECLILSSQTPWTFAIIPARTEAEECHDPMDNMSINVTDTHAVSEVLSRFQTRPLHALEIRLPRDTPAAAFLECCSAVVGQRRDHPPSSLTIQCKAFTANGNTVADAAQITTYQVAVTLLSPLFIFENLTCVELTAPVGFDFDNDSIASLACAWPRIQHLELVSSMFQNIPSRATLLALVAFAKHCRSLRLLKLSLNAKVVPTWQTLASSPDAPRPQQRVLSSLYVRDSPVGSPLAVAVFLSSLFPKLRHISTSSQGILQTEQVEQVDPLNSQWKAVEKALPLLGVARAEERYWNSSS</sequence>
<dbReference type="InterPro" id="IPR032675">
    <property type="entry name" value="LRR_dom_sf"/>
</dbReference>
<proteinExistence type="predicted"/>
<reference evidence="1" key="1">
    <citation type="submission" date="2023-03" db="EMBL/GenBank/DDBJ databases">
        <title>Massive genome expansion in bonnet fungi (Mycena s.s.) driven by repeated elements and novel gene families across ecological guilds.</title>
        <authorList>
            <consortium name="Lawrence Berkeley National Laboratory"/>
            <person name="Harder C.B."/>
            <person name="Miyauchi S."/>
            <person name="Viragh M."/>
            <person name="Kuo A."/>
            <person name="Thoen E."/>
            <person name="Andreopoulos B."/>
            <person name="Lu D."/>
            <person name="Skrede I."/>
            <person name="Drula E."/>
            <person name="Henrissat B."/>
            <person name="Morin E."/>
            <person name="Kohler A."/>
            <person name="Barry K."/>
            <person name="LaButti K."/>
            <person name="Morin E."/>
            <person name="Salamov A."/>
            <person name="Lipzen A."/>
            <person name="Mereny Z."/>
            <person name="Hegedus B."/>
            <person name="Baldrian P."/>
            <person name="Stursova M."/>
            <person name="Weitz H."/>
            <person name="Taylor A."/>
            <person name="Grigoriev I.V."/>
            <person name="Nagy L.G."/>
            <person name="Martin F."/>
            <person name="Kauserud H."/>
        </authorList>
    </citation>
    <scope>NUCLEOTIDE SEQUENCE</scope>
    <source>
        <strain evidence="1">9284</strain>
    </source>
</reference>
<dbReference type="EMBL" id="JARKIF010000028">
    <property type="protein sequence ID" value="KAJ7613397.1"/>
    <property type="molecule type" value="Genomic_DNA"/>
</dbReference>
<evidence type="ECO:0000313" key="1">
    <source>
        <dbReference type="EMBL" id="KAJ7613397.1"/>
    </source>
</evidence>
<gene>
    <name evidence="1" type="ORF">FB45DRAFT_1008923</name>
</gene>
<dbReference type="SUPFAM" id="SSF52047">
    <property type="entry name" value="RNI-like"/>
    <property type="match status" value="1"/>
</dbReference>